<evidence type="ECO:0000313" key="1">
    <source>
        <dbReference type="EMBL" id="KAI4379310.1"/>
    </source>
</evidence>
<organism evidence="1 2">
    <name type="scientific">Melastoma candidum</name>
    <dbReference type="NCBI Taxonomy" id="119954"/>
    <lineage>
        <taxon>Eukaryota</taxon>
        <taxon>Viridiplantae</taxon>
        <taxon>Streptophyta</taxon>
        <taxon>Embryophyta</taxon>
        <taxon>Tracheophyta</taxon>
        <taxon>Spermatophyta</taxon>
        <taxon>Magnoliopsida</taxon>
        <taxon>eudicotyledons</taxon>
        <taxon>Gunneridae</taxon>
        <taxon>Pentapetalae</taxon>
        <taxon>rosids</taxon>
        <taxon>malvids</taxon>
        <taxon>Myrtales</taxon>
        <taxon>Melastomataceae</taxon>
        <taxon>Melastomatoideae</taxon>
        <taxon>Melastomateae</taxon>
        <taxon>Melastoma</taxon>
    </lineage>
</organism>
<gene>
    <name evidence="1" type="ORF">MLD38_005626</name>
</gene>
<accession>A0ACB9RKT2</accession>
<reference evidence="2" key="1">
    <citation type="journal article" date="2023" name="Front. Plant Sci.">
        <title>Chromosomal-level genome assembly of Melastoma candidum provides insights into trichome evolution.</title>
        <authorList>
            <person name="Zhong Y."/>
            <person name="Wu W."/>
            <person name="Sun C."/>
            <person name="Zou P."/>
            <person name="Liu Y."/>
            <person name="Dai S."/>
            <person name="Zhou R."/>
        </authorList>
    </citation>
    <scope>NUCLEOTIDE SEQUENCE [LARGE SCALE GENOMIC DNA]</scope>
</reference>
<protein>
    <submittedName>
        <fullName evidence="1">Uncharacterized protein</fullName>
    </submittedName>
</protein>
<name>A0ACB9RKT2_9MYRT</name>
<dbReference type="EMBL" id="CM042882">
    <property type="protein sequence ID" value="KAI4379310.1"/>
    <property type="molecule type" value="Genomic_DNA"/>
</dbReference>
<dbReference type="Proteomes" id="UP001057402">
    <property type="component" value="Chromosome 3"/>
</dbReference>
<sequence>MEEVDADKDGSSAPAGFTTLSCYPSSAPLRDPSSATHGDPRSPRFPDLTVAAPCLSPSPEALGTGNSPATHVPPRIFRLTNGASRQPISATTASHAPFLPGPVAGQPKPSSGSRRPTGAISIVFTVIELWEEDEGSIQTKLR</sequence>
<keyword evidence="2" id="KW-1185">Reference proteome</keyword>
<evidence type="ECO:0000313" key="2">
    <source>
        <dbReference type="Proteomes" id="UP001057402"/>
    </source>
</evidence>
<proteinExistence type="predicted"/>
<comment type="caution">
    <text evidence="1">The sequence shown here is derived from an EMBL/GenBank/DDBJ whole genome shotgun (WGS) entry which is preliminary data.</text>
</comment>